<protein>
    <submittedName>
        <fullName evidence="6">Ribosome-associated heat shock protein implicated in the recycling of the 50S subunit (S4 paralog)</fullName>
    </submittedName>
</protein>
<evidence type="ECO:0000256" key="4">
    <source>
        <dbReference type="SAM" id="MobiDB-lite"/>
    </source>
</evidence>
<dbReference type="GO" id="GO:0003727">
    <property type="term" value="F:single-stranded RNA binding"/>
    <property type="evidence" value="ECO:0007669"/>
    <property type="project" value="InterPro"/>
</dbReference>
<evidence type="ECO:0000256" key="2">
    <source>
        <dbReference type="ARBA" id="ARBA00022884"/>
    </source>
</evidence>
<dbReference type="InterPro" id="IPR036986">
    <property type="entry name" value="S4_RNA-bd_sf"/>
</dbReference>
<evidence type="ECO:0000256" key="3">
    <source>
        <dbReference type="ARBA" id="ARBA00023125"/>
    </source>
</evidence>
<keyword evidence="2" id="KW-0694">RNA-binding</keyword>
<dbReference type="InterPro" id="IPR002942">
    <property type="entry name" value="S4_RNA-bd"/>
</dbReference>
<feature type="domain" description="RNA-binding S4" evidence="5">
    <location>
        <begin position="1"/>
        <end position="59"/>
    </location>
</feature>
<proteinExistence type="inferred from homology"/>
<feature type="region of interest" description="Disordered" evidence="4">
    <location>
        <begin position="86"/>
        <end position="142"/>
    </location>
</feature>
<evidence type="ECO:0000256" key="1">
    <source>
        <dbReference type="ARBA" id="ARBA00008396"/>
    </source>
</evidence>
<dbReference type="Pfam" id="PF01479">
    <property type="entry name" value="S4"/>
    <property type="match status" value="1"/>
</dbReference>
<accession>A0A3B0SVF5</accession>
<dbReference type="GO" id="GO:0043023">
    <property type="term" value="F:ribosomal large subunit binding"/>
    <property type="evidence" value="ECO:0007669"/>
    <property type="project" value="InterPro"/>
</dbReference>
<evidence type="ECO:0000313" key="6">
    <source>
        <dbReference type="EMBL" id="VAW09905.1"/>
    </source>
</evidence>
<reference evidence="6" key="1">
    <citation type="submission" date="2018-06" db="EMBL/GenBank/DDBJ databases">
        <authorList>
            <person name="Zhirakovskaya E."/>
        </authorList>
    </citation>
    <scope>NUCLEOTIDE SEQUENCE</scope>
</reference>
<dbReference type="AlphaFoldDB" id="A0A3B0SVF5"/>
<dbReference type="EMBL" id="UOEL01000004">
    <property type="protein sequence ID" value="VAW09905.1"/>
    <property type="molecule type" value="Genomic_DNA"/>
</dbReference>
<dbReference type="PROSITE" id="PS50889">
    <property type="entry name" value="S4"/>
    <property type="match status" value="1"/>
</dbReference>
<dbReference type="InterPro" id="IPR025708">
    <property type="entry name" value="HSP15"/>
</dbReference>
<dbReference type="Gene3D" id="3.10.290.10">
    <property type="entry name" value="RNA-binding S4 domain"/>
    <property type="match status" value="1"/>
</dbReference>
<feature type="compositionally biased region" description="Basic residues" evidence="4">
    <location>
        <begin position="97"/>
        <end position="110"/>
    </location>
</feature>
<gene>
    <name evidence="6" type="ORF">MNBD_BACTEROID03-94</name>
</gene>
<sequence length="142" mass="16670">MRIDKFLWSTRYFKTRNMGSQACKKGHVKINGQKVKPSREVYPMDEIIVRKNQINYQLRVLDIPKNRVGAKLVDIYRKDTTPKDAFQHNELLQHSKDHYRKKGMGRPTKKDRREIEGYLEAPSESPTGEGKDKDTSYTEENV</sequence>
<dbReference type="CDD" id="cd00165">
    <property type="entry name" value="S4"/>
    <property type="match status" value="1"/>
</dbReference>
<dbReference type="GO" id="GO:0034605">
    <property type="term" value="P:cellular response to heat"/>
    <property type="evidence" value="ECO:0007669"/>
    <property type="project" value="InterPro"/>
</dbReference>
<organism evidence="6">
    <name type="scientific">hydrothermal vent metagenome</name>
    <dbReference type="NCBI Taxonomy" id="652676"/>
    <lineage>
        <taxon>unclassified sequences</taxon>
        <taxon>metagenomes</taxon>
        <taxon>ecological metagenomes</taxon>
    </lineage>
</organism>
<dbReference type="GO" id="GO:0003677">
    <property type="term" value="F:DNA binding"/>
    <property type="evidence" value="ECO:0007669"/>
    <property type="project" value="UniProtKB-KW"/>
</dbReference>
<comment type="similarity">
    <text evidence="1">Belongs to the HSP15 family.</text>
</comment>
<keyword evidence="6" id="KW-0346">Stress response</keyword>
<dbReference type="SMART" id="SM00363">
    <property type="entry name" value="S4"/>
    <property type="match status" value="1"/>
</dbReference>
<evidence type="ECO:0000259" key="5">
    <source>
        <dbReference type="SMART" id="SM00363"/>
    </source>
</evidence>
<dbReference type="PIRSF" id="PIRSF016821">
    <property type="entry name" value="HSP15"/>
    <property type="match status" value="1"/>
</dbReference>
<keyword evidence="3" id="KW-0238">DNA-binding</keyword>
<name>A0A3B0SVF5_9ZZZZ</name>
<feature type="compositionally biased region" description="Basic and acidic residues" evidence="4">
    <location>
        <begin position="86"/>
        <end position="96"/>
    </location>
</feature>
<dbReference type="SUPFAM" id="SSF55174">
    <property type="entry name" value="Alpha-L RNA-binding motif"/>
    <property type="match status" value="1"/>
</dbReference>